<dbReference type="AlphaFoldDB" id="A0A6D2KFW7"/>
<keyword evidence="1" id="KW-1133">Transmembrane helix</keyword>
<dbReference type="EMBL" id="CACVBM020001495">
    <property type="protein sequence ID" value="CAA7051947.1"/>
    <property type="molecule type" value="Genomic_DNA"/>
</dbReference>
<proteinExistence type="predicted"/>
<accession>A0A6D2KFW7</accession>
<protein>
    <submittedName>
        <fullName evidence="2">Uncharacterized protein</fullName>
    </submittedName>
</protein>
<keyword evidence="1" id="KW-0812">Transmembrane</keyword>
<evidence type="ECO:0000313" key="2">
    <source>
        <dbReference type="EMBL" id="CAA7051947.1"/>
    </source>
</evidence>
<evidence type="ECO:0000313" key="3">
    <source>
        <dbReference type="Proteomes" id="UP000467841"/>
    </source>
</evidence>
<keyword evidence="1" id="KW-0472">Membrane</keyword>
<evidence type="ECO:0000256" key="1">
    <source>
        <dbReference type="SAM" id="Phobius"/>
    </source>
</evidence>
<sequence>MLRASLDRVSLGLSRVIEEWGFLRYVVAVKMLLSTPPMMGKNSSSVPETPWSDGQAHLRMWWEEAITEQFDVLYDELDDMNTELWHIAMDRRRFENLAHEIQVIKDHGLKLQRKSALEFKIAVACGAAALLMAFILAFLN</sequence>
<name>A0A6D2KFW7_9BRAS</name>
<gene>
    <name evidence="2" type="ORF">MERR_LOCUS39182</name>
</gene>
<feature type="transmembrane region" description="Helical" evidence="1">
    <location>
        <begin position="119"/>
        <end position="139"/>
    </location>
</feature>
<organism evidence="2 3">
    <name type="scientific">Microthlaspi erraticum</name>
    <dbReference type="NCBI Taxonomy" id="1685480"/>
    <lineage>
        <taxon>Eukaryota</taxon>
        <taxon>Viridiplantae</taxon>
        <taxon>Streptophyta</taxon>
        <taxon>Embryophyta</taxon>
        <taxon>Tracheophyta</taxon>
        <taxon>Spermatophyta</taxon>
        <taxon>Magnoliopsida</taxon>
        <taxon>eudicotyledons</taxon>
        <taxon>Gunneridae</taxon>
        <taxon>Pentapetalae</taxon>
        <taxon>rosids</taxon>
        <taxon>malvids</taxon>
        <taxon>Brassicales</taxon>
        <taxon>Brassicaceae</taxon>
        <taxon>Coluteocarpeae</taxon>
        <taxon>Microthlaspi</taxon>
    </lineage>
</organism>
<reference evidence="2" key="1">
    <citation type="submission" date="2020-01" db="EMBL/GenBank/DDBJ databases">
        <authorList>
            <person name="Mishra B."/>
        </authorList>
    </citation>
    <scope>NUCLEOTIDE SEQUENCE [LARGE SCALE GENOMIC DNA]</scope>
</reference>
<keyword evidence="3" id="KW-1185">Reference proteome</keyword>
<dbReference type="Proteomes" id="UP000467841">
    <property type="component" value="Unassembled WGS sequence"/>
</dbReference>
<comment type="caution">
    <text evidence="2">The sequence shown here is derived from an EMBL/GenBank/DDBJ whole genome shotgun (WGS) entry which is preliminary data.</text>
</comment>